<evidence type="ECO:0000259" key="11">
    <source>
        <dbReference type="Pfam" id="PF01087"/>
    </source>
</evidence>
<evidence type="ECO:0000256" key="6">
    <source>
        <dbReference type="ARBA" id="ARBA00022679"/>
    </source>
</evidence>
<evidence type="ECO:0000313" key="13">
    <source>
        <dbReference type="EMBL" id="MBS4184093.1"/>
    </source>
</evidence>
<proteinExistence type="inferred from homology"/>
<dbReference type="Pfam" id="PF02744">
    <property type="entry name" value="GalP_UDP_tr_C"/>
    <property type="match status" value="1"/>
</dbReference>
<dbReference type="InterPro" id="IPR000766">
    <property type="entry name" value="GalP_uridyl_Trfase_II"/>
</dbReference>
<keyword evidence="7 10" id="KW-0548">Nucleotidyltransferase</keyword>
<dbReference type="PIRSF" id="PIRSF006005">
    <property type="entry name" value="GalT_BS"/>
    <property type="match status" value="1"/>
</dbReference>
<keyword evidence="5 10" id="KW-0963">Cytoplasm</keyword>
<protein>
    <recommendedName>
        <fullName evidence="10">Galactose-1-phosphate uridylyltransferase</fullName>
        <shortName evidence="10">Gal-1-P uridylyltransferase</shortName>
        <ecNumber evidence="10">2.7.7.12</ecNumber>
    </recommendedName>
    <alternativeName>
        <fullName evidence="10">UDP-glucose--hexose-1-phosphate uridylyltransferase</fullName>
    </alternativeName>
</protein>
<evidence type="ECO:0000256" key="9">
    <source>
        <dbReference type="ARBA" id="ARBA00023277"/>
    </source>
</evidence>
<dbReference type="InterPro" id="IPR005850">
    <property type="entry name" value="GalP_Utransf_C"/>
</dbReference>
<accession>A0A942T2S7</accession>
<keyword evidence="8 10" id="KW-0299">Galactose metabolism</keyword>
<dbReference type="EMBL" id="JAGYPE010000004">
    <property type="protein sequence ID" value="MBS4184093.1"/>
    <property type="molecule type" value="Genomic_DNA"/>
</dbReference>
<dbReference type="GO" id="GO:0006012">
    <property type="term" value="P:galactose metabolic process"/>
    <property type="evidence" value="ECO:0007669"/>
    <property type="project" value="UniProtKB-UniRule"/>
</dbReference>
<evidence type="ECO:0000256" key="5">
    <source>
        <dbReference type="ARBA" id="ARBA00022490"/>
    </source>
</evidence>
<evidence type="ECO:0000256" key="7">
    <source>
        <dbReference type="ARBA" id="ARBA00022695"/>
    </source>
</evidence>
<evidence type="ECO:0000256" key="4">
    <source>
        <dbReference type="ARBA" id="ARBA00008706"/>
    </source>
</evidence>
<evidence type="ECO:0000259" key="12">
    <source>
        <dbReference type="Pfam" id="PF02744"/>
    </source>
</evidence>
<evidence type="ECO:0000256" key="1">
    <source>
        <dbReference type="ARBA" id="ARBA00001107"/>
    </source>
</evidence>
<dbReference type="PROSITE" id="PS01163">
    <property type="entry name" value="GAL_P_UDP_TRANSF_II"/>
    <property type="match status" value="1"/>
</dbReference>
<dbReference type="NCBIfam" id="NF003629">
    <property type="entry name" value="PRK05270.1-2"/>
    <property type="match status" value="1"/>
</dbReference>
<comment type="catalytic activity">
    <reaction evidence="1 10">
        <text>alpha-D-galactose 1-phosphate + UDP-alpha-D-glucose = alpha-D-glucose 1-phosphate + UDP-alpha-D-galactose</text>
        <dbReference type="Rhea" id="RHEA:13989"/>
        <dbReference type="ChEBI" id="CHEBI:58336"/>
        <dbReference type="ChEBI" id="CHEBI:58601"/>
        <dbReference type="ChEBI" id="CHEBI:58885"/>
        <dbReference type="ChEBI" id="CHEBI:66914"/>
        <dbReference type="EC" id="2.7.7.12"/>
    </reaction>
</comment>
<sequence>MIHHLIQQLINQSVAAQLLDPQDEIYARNQLLSLFHLDVIHEMETGDASDIEISDLLELLIDYACSHRIIDDLFEEKEILTGKIMNCVMARPSTVNQLFRDHYLKSPQLATDYFYELSKKSNNIQMKRIRKNIEYKVSTDYGELDITINISKPEKDPRSIELEQKAKSGDYPKCLLCIENEGYAGRIGHPARSNHRMIRVNLLEENWYLQYSPYVYYQEHCILLSEKHTDMKISPDTFLRLLTFVEQFPHYFLGSNADLPIVGGSILSHEHYQGGRYEFAMAKAEVDWHFEMEGFPDVICSVVKWPMSVIRLRCMQVHPLVEAGAKVLNEWQNYSDETLGIISRTGEALHNTITPIARKKGEVFELELVLRNNRTNEEHPLGIFHPHADVHHIKKENIGLIEVMGLAVLPARLKQELNEVENYLLGEPAEVADYHLDWARELKDRYKKAVHGGNVQSFVREEIGKKYLKCLEDAAVFKRNEDGREGFQRFVRTFSHIVEIS</sequence>
<gene>
    <name evidence="10 13" type="primary">galT</name>
    <name evidence="13" type="ORF">KHB02_22115</name>
</gene>
<dbReference type="GO" id="GO:0005737">
    <property type="term" value="C:cytoplasm"/>
    <property type="evidence" value="ECO:0007669"/>
    <property type="project" value="UniProtKB-SubCell"/>
</dbReference>
<dbReference type="EC" id="2.7.7.12" evidence="10"/>
<reference evidence="13" key="1">
    <citation type="submission" date="2021-05" db="EMBL/GenBank/DDBJ databases">
        <title>Novel Bacillus species.</title>
        <authorList>
            <person name="Liu G."/>
        </authorList>
    </citation>
    <scope>NUCLEOTIDE SEQUENCE</scope>
    <source>
        <strain evidence="13">FJAT-50051</strain>
    </source>
</reference>
<comment type="subcellular location">
    <subcellularLocation>
        <location evidence="2 10">Cytoplasm</location>
    </subcellularLocation>
</comment>
<feature type="domain" description="Galactose-1-phosphate uridyl transferase C-terminal" evidence="12">
    <location>
        <begin position="246"/>
        <end position="439"/>
    </location>
</feature>
<dbReference type="GO" id="GO:0008108">
    <property type="term" value="F:UDP-glucose:hexose-1-phosphate uridylyltransferase activity"/>
    <property type="evidence" value="ECO:0007669"/>
    <property type="project" value="UniProtKB-UniRule"/>
</dbReference>
<dbReference type="InterPro" id="IPR005849">
    <property type="entry name" value="GalP_Utransf_N"/>
</dbReference>
<comment type="pathway">
    <text evidence="3 10">Carbohydrate metabolism; galactose metabolism.</text>
</comment>
<feature type="domain" description="Galactose-1-phosphate uridyl transferase N-terminal" evidence="11">
    <location>
        <begin position="19"/>
        <end position="229"/>
    </location>
</feature>
<dbReference type="PANTHER" id="PTHR39191">
    <property type="entry name" value="GALACTOSE-1-PHOSPHATE URIDYLYLTRANSFERASE"/>
    <property type="match status" value="1"/>
</dbReference>
<dbReference type="PANTHER" id="PTHR39191:SF1">
    <property type="entry name" value="DUF4922 DOMAIN-CONTAINING PROTEIN"/>
    <property type="match status" value="1"/>
</dbReference>
<keyword evidence="6 10" id="KW-0808">Transferase</keyword>
<evidence type="ECO:0000256" key="10">
    <source>
        <dbReference type="HAMAP-Rule" id="MF_00571"/>
    </source>
</evidence>
<dbReference type="HAMAP" id="MF_00571">
    <property type="entry name" value="GalP_UDP_trans"/>
    <property type="match status" value="1"/>
</dbReference>
<evidence type="ECO:0000256" key="8">
    <source>
        <dbReference type="ARBA" id="ARBA00023144"/>
    </source>
</evidence>
<organism evidence="13">
    <name type="scientific">Neobacillus citreus</name>
    <dbReference type="NCBI Taxonomy" id="2833578"/>
    <lineage>
        <taxon>Bacteria</taxon>
        <taxon>Bacillati</taxon>
        <taxon>Bacillota</taxon>
        <taxon>Bacilli</taxon>
        <taxon>Bacillales</taxon>
        <taxon>Bacillaceae</taxon>
        <taxon>Neobacillus</taxon>
    </lineage>
</organism>
<name>A0A942T2S7_9BACI</name>
<dbReference type="InterPro" id="IPR023425">
    <property type="entry name" value="GalP_uridyl_Trfase_II_CS"/>
</dbReference>
<comment type="caution">
    <text evidence="13">The sequence shown here is derived from an EMBL/GenBank/DDBJ whole genome shotgun (WGS) entry which is preliminary data.</text>
</comment>
<dbReference type="Pfam" id="PF01087">
    <property type="entry name" value="GalP_UDP_transf"/>
    <property type="match status" value="1"/>
</dbReference>
<evidence type="ECO:0000256" key="3">
    <source>
        <dbReference type="ARBA" id="ARBA00004947"/>
    </source>
</evidence>
<comment type="similarity">
    <text evidence="4 10">Belongs to the galactose-1-phosphate uridylyltransferase type 2 family.</text>
</comment>
<dbReference type="AlphaFoldDB" id="A0A942T2S7"/>
<evidence type="ECO:0000256" key="2">
    <source>
        <dbReference type="ARBA" id="ARBA00004496"/>
    </source>
</evidence>
<keyword evidence="9 10" id="KW-0119">Carbohydrate metabolism</keyword>
<dbReference type="NCBIfam" id="TIGR01239">
    <property type="entry name" value="galT_2"/>
    <property type="match status" value="1"/>
</dbReference>